<keyword evidence="1" id="KW-0255">Endonuclease</keyword>
<proteinExistence type="predicted"/>
<accession>A0ABR7DBM7</accession>
<dbReference type="Proteomes" id="UP000596929">
    <property type="component" value="Unassembled WGS sequence"/>
</dbReference>
<evidence type="ECO:0000313" key="2">
    <source>
        <dbReference type="Proteomes" id="UP000596929"/>
    </source>
</evidence>
<sequence length="145" mass="17573">MLYKRCSGCGKRIPSNIVCECQVNNARKRYKEYYKNRRSDREQQAFYRSKEWLRCRQLRVTTLLGIDWYEYYVNNKLVQGYTLHHIEELKECEERALDTSNLIYLTQANHIKIHKEYAKSFKDKKRMQNILFKCLEKAKDEFGIG</sequence>
<reference evidence="1 2" key="1">
    <citation type="submission" date="2020-08" db="EMBL/GenBank/DDBJ databases">
        <title>Genome public.</title>
        <authorList>
            <person name="Liu C."/>
            <person name="Sun Q."/>
        </authorList>
    </citation>
    <scope>NUCLEOTIDE SEQUENCE [LARGE SCALE GENOMIC DNA]</scope>
    <source>
        <strain evidence="1 2">NSJ-6</strain>
    </source>
</reference>
<dbReference type="RefSeq" id="WP_186859586.1">
    <property type="nucleotide sequence ID" value="NZ_JACOOO010000009.1"/>
</dbReference>
<gene>
    <name evidence="1" type="ORF">H8S20_06440</name>
</gene>
<dbReference type="GO" id="GO:0004519">
    <property type="term" value="F:endonuclease activity"/>
    <property type="evidence" value="ECO:0007669"/>
    <property type="project" value="UniProtKB-KW"/>
</dbReference>
<keyword evidence="2" id="KW-1185">Reference proteome</keyword>
<name>A0ABR7DBM7_9CLOT</name>
<comment type="caution">
    <text evidence="1">The sequence shown here is derived from an EMBL/GenBank/DDBJ whole genome shotgun (WGS) entry which is preliminary data.</text>
</comment>
<dbReference type="EMBL" id="JACOOO010000009">
    <property type="protein sequence ID" value="MBC5628535.1"/>
    <property type="molecule type" value="Genomic_DNA"/>
</dbReference>
<keyword evidence="1" id="KW-0378">Hydrolase</keyword>
<evidence type="ECO:0000313" key="1">
    <source>
        <dbReference type="EMBL" id="MBC5628535.1"/>
    </source>
</evidence>
<organism evidence="1 2">
    <name type="scientific">Clostridium hominis</name>
    <dbReference type="NCBI Taxonomy" id="2763036"/>
    <lineage>
        <taxon>Bacteria</taxon>
        <taxon>Bacillati</taxon>
        <taxon>Bacillota</taxon>
        <taxon>Clostridia</taxon>
        <taxon>Eubacteriales</taxon>
        <taxon>Clostridiaceae</taxon>
        <taxon>Clostridium</taxon>
    </lineage>
</organism>
<protein>
    <submittedName>
        <fullName evidence="1">Endonuclease</fullName>
    </submittedName>
</protein>
<keyword evidence="1" id="KW-0540">Nuclease</keyword>